<feature type="transmembrane region" description="Helical" evidence="1">
    <location>
        <begin position="16"/>
        <end position="39"/>
    </location>
</feature>
<feature type="transmembrane region" description="Helical" evidence="1">
    <location>
        <begin position="187"/>
        <end position="204"/>
    </location>
</feature>
<protein>
    <recommendedName>
        <fullName evidence="4">DUF998 domain-containing protein</fullName>
    </recommendedName>
</protein>
<reference evidence="2 3" key="1">
    <citation type="journal article" date="2019" name="Int. J. Syst. Evol. Microbiol.">
        <title>The Global Catalogue of Microorganisms (GCM) 10K type strain sequencing project: providing services to taxonomists for standard genome sequencing and annotation.</title>
        <authorList>
            <consortium name="The Broad Institute Genomics Platform"/>
            <consortium name="The Broad Institute Genome Sequencing Center for Infectious Disease"/>
            <person name="Wu L."/>
            <person name="Ma J."/>
        </authorList>
    </citation>
    <scope>NUCLEOTIDE SEQUENCE [LARGE SCALE GENOMIC DNA]</scope>
    <source>
        <strain evidence="2 3">JCM 15421</strain>
    </source>
</reference>
<evidence type="ECO:0000313" key="3">
    <source>
        <dbReference type="Proteomes" id="UP001501523"/>
    </source>
</evidence>
<keyword evidence="1" id="KW-1133">Transmembrane helix</keyword>
<feature type="transmembrane region" description="Helical" evidence="1">
    <location>
        <begin position="91"/>
        <end position="110"/>
    </location>
</feature>
<keyword evidence="1" id="KW-0812">Transmembrane</keyword>
<keyword evidence="1" id="KW-0472">Membrane</keyword>
<accession>A0ABN1IDC0</accession>
<evidence type="ECO:0008006" key="4">
    <source>
        <dbReference type="Google" id="ProtNLM"/>
    </source>
</evidence>
<name>A0ABN1IDC0_9GAMM</name>
<dbReference type="Pfam" id="PF06197">
    <property type="entry name" value="DUF998"/>
    <property type="match status" value="1"/>
</dbReference>
<keyword evidence="3" id="KW-1185">Reference proteome</keyword>
<comment type="caution">
    <text evidence="2">The sequence shown here is derived from an EMBL/GenBank/DDBJ whole genome shotgun (WGS) entry which is preliminary data.</text>
</comment>
<proteinExistence type="predicted"/>
<feature type="transmembrane region" description="Helical" evidence="1">
    <location>
        <begin position="122"/>
        <end position="144"/>
    </location>
</feature>
<dbReference type="Proteomes" id="UP001501523">
    <property type="component" value="Unassembled WGS sequence"/>
</dbReference>
<organism evidence="2 3">
    <name type="scientific">Dokdonella soli</name>
    <dbReference type="NCBI Taxonomy" id="529810"/>
    <lineage>
        <taxon>Bacteria</taxon>
        <taxon>Pseudomonadati</taxon>
        <taxon>Pseudomonadota</taxon>
        <taxon>Gammaproteobacteria</taxon>
        <taxon>Lysobacterales</taxon>
        <taxon>Rhodanobacteraceae</taxon>
        <taxon>Dokdonella</taxon>
    </lineage>
</organism>
<dbReference type="RefSeq" id="WP_343787460.1">
    <property type="nucleotide sequence ID" value="NZ_BAAAEU010000004.1"/>
</dbReference>
<feature type="transmembrane region" description="Helical" evidence="1">
    <location>
        <begin position="59"/>
        <end position="79"/>
    </location>
</feature>
<dbReference type="EMBL" id="BAAAEU010000004">
    <property type="protein sequence ID" value="GAA0708576.1"/>
    <property type="molecule type" value="Genomic_DNA"/>
</dbReference>
<sequence>MEHPTQPFQTRHTRSFGIVGLAGVAVFATVCLAVQFLRTDLDWIAAPLSYYLVGPYGDAVQAVYVALAVTLVALGIGFYRELSPSARSAAPLLLFVVSAVSLVVTALSEAAKTRGQAAMWEWVHLVAAQTTFLCVTVAMQLQSWRLRHDERWRRHFGFAFVLASVAFVALLVYALGHLSPRGLQQKGVITLIVAWLAWGSLNLWRGAPPGSSEVRTDA</sequence>
<gene>
    <name evidence="2" type="ORF">GCM10009105_08280</name>
</gene>
<dbReference type="InterPro" id="IPR009339">
    <property type="entry name" value="DUF998"/>
</dbReference>
<evidence type="ECO:0000256" key="1">
    <source>
        <dbReference type="SAM" id="Phobius"/>
    </source>
</evidence>
<feature type="transmembrane region" description="Helical" evidence="1">
    <location>
        <begin position="156"/>
        <end position="175"/>
    </location>
</feature>
<evidence type="ECO:0000313" key="2">
    <source>
        <dbReference type="EMBL" id="GAA0708576.1"/>
    </source>
</evidence>